<accession>A0A0C2MQJ7</accession>
<evidence type="ECO:0000313" key="2">
    <source>
        <dbReference type="EMBL" id="KII69516.1"/>
    </source>
</evidence>
<comment type="caution">
    <text evidence="2">The sequence shown here is derived from an EMBL/GenBank/DDBJ whole genome shotgun (WGS) entry which is preliminary data.</text>
</comment>
<reference evidence="2 3" key="1">
    <citation type="journal article" date="2014" name="Genome Biol. Evol.">
        <title>The genome of the myxosporean Thelohanellus kitauei shows adaptations to nutrient acquisition within its fish host.</title>
        <authorList>
            <person name="Yang Y."/>
            <person name="Xiong J."/>
            <person name="Zhou Z."/>
            <person name="Huo F."/>
            <person name="Miao W."/>
            <person name="Ran C."/>
            <person name="Liu Y."/>
            <person name="Zhang J."/>
            <person name="Feng J."/>
            <person name="Wang M."/>
            <person name="Wang M."/>
            <person name="Wang L."/>
            <person name="Yao B."/>
        </authorList>
    </citation>
    <scope>NUCLEOTIDE SEQUENCE [LARGE SCALE GENOMIC DNA]</scope>
    <source>
        <strain evidence="2">Wuqing</strain>
    </source>
</reference>
<proteinExistence type="predicted"/>
<dbReference type="Proteomes" id="UP000031668">
    <property type="component" value="Unassembled WGS sequence"/>
</dbReference>
<sequence length="271" mass="30829">MKISPRNRTNSYDEDEHVVENPYDDFLGEFLWRRKHSSDLRGRILGSVKEILFTYEVLIPLSDLCRENPEKGEQSNIQSRPQCAVARTPPLSPLPVRKQVIQRTEIRFIRPAKWVQKCESVPVTRGKARDINPANRTKKTGSLVVNQCKEPSPRKRSNTGIVAPRHSPPCQMRKRQSVGERCGPRTNEERMFQGLIPLDYATGGPKKPRRSRHLNPQWNWPMGVFQCSRRECMPDDVIIWVPIPLSKALESASEAPVPMGVAALLVTMSAC</sequence>
<name>A0A0C2MQJ7_THEKT</name>
<keyword evidence="3" id="KW-1185">Reference proteome</keyword>
<gene>
    <name evidence="2" type="ORF">RF11_14776</name>
</gene>
<protein>
    <submittedName>
        <fullName evidence="2">Uncharacterized protein</fullName>
    </submittedName>
</protein>
<evidence type="ECO:0000256" key="1">
    <source>
        <dbReference type="SAM" id="MobiDB-lite"/>
    </source>
</evidence>
<dbReference type="EMBL" id="JWZT01002390">
    <property type="protein sequence ID" value="KII69516.1"/>
    <property type="molecule type" value="Genomic_DNA"/>
</dbReference>
<dbReference type="OrthoDB" id="125216at2759"/>
<dbReference type="AlphaFoldDB" id="A0A0C2MQJ7"/>
<feature type="region of interest" description="Disordered" evidence="1">
    <location>
        <begin position="148"/>
        <end position="184"/>
    </location>
</feature>
<organism evidence="2 3">
    <name type="scientific">Thelohanellus kitauei</name>
    <name type="common">Myxosporean</name>
    <dbReference type="NCBI Taxonomy" id="669202"/>
    <lineage>
        <taxon>Eukaryota</taxon>
        <taxon>Metazoa</taxon>
        <taxon>Cnidaria</taxon>
        <taxon>Myxozoa</taxon>
        <taxon>Myxosporea</taxon>
        <taxon>Bivalvulida</taxon>
        <taxon>Platysporina</taxon>
        <taxon>Myxobolidae</taxon>
        <taxon>Thelohanellus</taxon>
    </lineage>
</organism>
<evidence type="ECO:0000313" key="3">
    <source>
        <dbReference type="Proteomes" id="UP000031668"/>
    </source>
</evidence>